<dbReference type="Pfam" id="PF00856">
    <property type="entry name" value="SET"/>
    <property type="match status" value="1"/>
</dbReference>
<dbReference type="InterPro" id="IPR053185">
    <property type="entry name" value="SET_domain_protein"/>
</dbReference>
<dbReference type="Gene3D" id="2.170.270.10">
    <property type="entry name" value="SET domain"/>
    <property type="match status" value="1"/>
</dbReference>
<dbReference type="Proteomes" id="UP000277580">
    <property type="component" value="Unassembled WGS sequence"/>
</dbReference>
<accession>A0A3N4L037</accession>
<dbReference type="CDD" id="cd20071">
    <property type="entry name" value="SET_SMYD"/>
    <property type="match status" value="1"/>
</dbReference>
<protein>
    <submittedName>
        <fullName evidence="2">SET domain-containing protein</fullName>
    </submittedName>
</protein>
<dbReference type="SUPFAM" id="SSF82199">
    <property type="entry name" value="SET domain"/>
    <property type="match status" value="1"/>
</dbReference>
<dbReference type="SMART" id="SM00317">
    <property type="entry name" value="SET"/>
    <property type="match status" value="1"/>
</dbReference>
<name>A0A3N4L037_9PEZI</name>
<dbReference type="PANTHER" id="PTHR47332:SF4">
    <property type="entry name" value="SET DOMAIN-CONTAINING PROTEIN 5"/>
    <property type="match status" value="1"/>
</dbReference>
<evidence type="ECO:0000313" key="2">
    <source>
        <dbReference type="EMBL" id="RPB13941.1"/>
    </source>
</evidence>
<organism evidence="2 3">
    <name type="scientific">Morchella conica CCBAS932</name>
    <dbReference type="NCBI Taxonomy" id="1392247"/>
    <lineage>
        <taxon>Eukaryota</taxon>
        <taxon>Fungi</taxon>
        <taxon>Dikarya</taxon>
        <taxon>Ascomycota</taxon>
        <taxon>Pezizomycotina</taxon>
        <taxon>Pezizomycetes</taxon>
        <taxon>Pezizales</taxon>
        <taxon>Morchellaceae</taxon>
        <taxon>Morchella</taxon>
    </lineage>
</organism>
<dbReference type="PANTHER" id="PTHR47332">
    <property type="entry name" value="SET DOMAIN-CONTAINING PROTEIN 5"/>
    <property type="match status" value="1"/>
</dbReference>
<dbReference type="InterPro" id="IPR011990">
    <property type="entry name" value="TPR-like_helical_dom_sf"/>
</dbReference>
<reference evidence="2 3" key="1">
    <citation type="journal article" date="2018" name="Nat. Ecol. Evol.">
        <title>Pezizomycetes genomes reveal the molecular basis of ectomycorrhizal truffle lifestyle.</title>
        <authorList>
            <person name="Murat C."/>
            <person name="Payen T."/>
            <person name="Noel B."/>
            <person name="Kuo A."/>
            <person name="Morin E."/>
            <person name="Chen J."/>
            <person name="Kohler A."/>
            <person name="Krizsan K."/>
            <person name="Balestrini R."/>
            <person name="Da Silva C."/>
            <person name="Montanini B."/>
            <person name="Hainaut M."/>
            <person name="Levati E."/>
            <person name="Barry K.W."/>
            <person name="Belfiori B."/>
            <person name="Cichocki N."/>
            <person name="Clum A."/>
            <person name="Dockter R.B."/>
            <person name="Fauchery L."/>
            <person name="Guy J."/>
            <person name="Iotti M."/>
            <person name="Le Tacon F."/>
            <person name="Lindquist E.A."/>
            <person name="Lipzen A."/>
            <person name="Malagnac F."/>
            <person name="Mello A."/>
            <person name="Molinier V."/>
            <person name="Miyauchi S."/>
            <person name="Poulain J."/>
            <person name="Riccioni C."/>
            <person name="Rubini A."/>
            <person name="Sitrit Y."/>
            <person name="Splivallo R."/>
            <person name="Traeger S."/>
            <person name="Wang M."/>
            <person name="Zifcakova L."/>
            <person name="Wipf D."/>
            <person name="Zambonelli A."/>
            <person name="Paolocci F."/>
            <person name="Nowrousian M."/>
            <person name="Ottonello S."/>
            <person name="Baldrian P."/>
            <person name="Spatafora J.W."/>
            <person name="Henrissat B."/>
            <person name="Nagy L.G."/>
            <person name="Aury J.M."/>
            <person name="Wincker P."/>
            <person name="Grigoriev I.V."/>
            <person name="Bonfante P."/>
            <person name="Martin F.M."/>
        </authorList>
    </citation>
    <scope>NUCLEOTIDE SEQUENCE [LARGE SCALE GENOMIC DNA]</scope>
    <source>
        <strain evidence="2 3">CCBAS932</strain>
    </source>
</reference>
<keyword evidence="3" id="KW-1185">Reference proteome</keyword>
<dbReference type="Gene3D" id="1.25.40.10">
    <property type="entry name" value="Tetratricopeptide repeat domain"/>
    <property type="match status" value="1"/>
</dbReference>
<evidence type="ECO:0000313" key="3">
    <source>
        <dbReference type="Proteomes" id="UP000277580"/>
    </source>
</evidence>
<sequence>MTTESPFVILDVPNKGQSVFAVRFIPAGTSLFQEPPIITVEDAQATAKIVSLNRAFSQLSAEQKTAYLSLCNSQPASDTALTEVDIAVLGIWKTNTFVLDDQGMINGIFQMSSRLNHSCLGGENAHWEWSEEEKLMRFWTDRDIEAGEEITHCYRPDWRMGTKNRREALMENYGFWCTCKVCESPEED</sequence>
<proteinExistence type="predicted"/>
<evidence type="ECO:0000259" key="1">
    <source>
        <dbReference type="PROSITE" id="PS50280"/>
    </source>
</evidence>
<dbReference type="InParanoid" id="A0A3N4L037"/>
<dbReference type="PROSITE" id="PS50280">
    <property type="entry name" value="SET"/>
    <property type="match status" value="1"/>
</dbReference>
<gene>
    <name evidence="2" type="ORF">P167DRAFT_604520</name>
</gene>
<dbReference type="EMBL" id="ML119120">
    <property type="protein sequence ID" value="RPB13941.1"/>
    <property type="molecule type" value="Genomic_DNA"/>
</dbReference>
<dbReference type="AlphaFoldDB" id="A0A3N4L037"/>
<dbReference type="STRING" id="1392247.A0A3N4L037"/>
<dbReference type="OrthoDB" id="265717at2759"/>
<feature type="domain" description="SET" evidence="1">
    <location>
        <begin position="5"/>
        <end position="155"/>
    </location>
</feature>
<dbReference type="InterPro" id="IPR046341">
    <property type="entry name" value="SET_dom_sf"/>
</dbReference>
<dbReference type="InterPro" id="IPR001214">
    <property type="entry name" value="SET_dom"/>
</dbReference>